<comment type="caution">
    <text evidence="2">The sequence shown here is derived from an EMBL/GenBank/DDBJ whole genome shotgun (WGS) entry which is preliminary data.</text>
</comment>
<evidence type="ECO:0000313" key="2">
    <source>
        <dbReference type="EMBL" id="KAE9526744.1"/>
    </source>
</evidence>
<sequence>MQEMEQFTEYYEYLYIQLINVLLPIDVNQQSIDQRFSNCGTRKGQMVVLDKLCSLQKVFTVTKMISVYDYENVEDIFFNKNMNKNLNVVRNAYARCCFVVLMALLVYAYITISVMWTVDTLFTAHWSPGTFLCKILKCLTIQYVRIFIQKLLDAIFIIFKMDNQQWCNENFSSGEAIKFFTAVVYLDSPIRVTCSHADAGAPNYPAPRNAGSAVSQYTTDVKVKLDLSIDSVKLILVVYIDIEHKKTTDSEKQYTSISVILT</sequence>
<feature type="transmembrane region" description="Helical" evidence="1">
    <location>
        <begin position="92"/>
        <end position="116"/>
    </location>
</feature>
<gene>
    <name evidence="2" type="ORF">AGLY_013392</name>
</gene>
<protein>
    <submittedName>
        <fullName evidence="2">Uncharacterized protein</fullName>
    </submittedName>
</protein>
<reference evidence="2 3" key="1">
    <citation type="submission" date="2019-08" db="EMBL/GenBank/DDBJ databases">
        <title>The genome of the soybean aphid Biotype 1, its phylome, world population structure and adaptation to the North American continent.</title>
        <authorList>
            <person name="Giordano R."/>
            <person name="Donthu R.K."/>
            <person name="Hernandez A.G."/>
            <person name="Wright C.L."/>
            <person name="Zimin A.V."/>
        </authorList>
    </citation>
    <scope>NUCLEOTIDE SEQUENCE [LARGE SCALE GENOMIC DNA]</scope>
    <source>
        <tissue evidence="2">Whole aphids</tissue>
    </source>
</reference>
<keyword evidence="1" id="KW-0812">Transmembrane</keyword>
<dbReference type="AlphaFoldDB" id="A0A6G0T672"/>
<dbReference type="EMBL" id="VYZN01000054">
    <property type="protein sequence ID" value="KAE9526744.1"/>
    <property type="molecule type" value="Genomic_DNA"/>
</dbReference>
<name>A0A6G0T672_APHGL</name>
<keyword evidence="3" id="KW-1185">Reference proteome</keyword>
<proteinExistence type="predicted"/>
<dbReference type="Proteomes" id="UP000475862">
    <property type="component" value="Unassembled WGS sequence"/>
</dbReference>
<organism evidence="2 3">
    <name type="scientific">Aphis glycines</name>
    <name type="common">Soybean aphid</name>
    <dbReference type="NCBI Taxonomy" id="307491"/>
    <lineage>
        <taxon>Eukaryota</taxon>
        <taxon>Metazoa</taxon>
        <taxon>Ecdysozoa</taxon>
        <taxon>Arthropoda</taxon>
        <taxon>Hexapoda</taxon>
        <taxon>Insecta</taxon>
        <taxon>Pterygota</taxon>
        <taxon>Neoptera</taxon>
        <taxon>Paraneoptera</taxon>
        <taxon>Hemiptera</taxon>
        <taxon>Sternorrhyncha</taxon>
        <taxon>Aphidomorpha</taxon>
        <taxon>Aphidoidea</taxon>
        <taxon>Aphididae</taxon>
        <taxon>Aphidini</taxon>
        <taxon>Aphis</taxon>
        <taxon>Aphis</taxon>
    </lineage>
</organism>
<evidence type="ECO:0000313" key="3">
    <source>
        <dbReference type="Proteomes" id="UP000475862"/>
    </source>
</evidence>
<accession>A0A6G0T672</accession>
<keyword evidence="1" id="KW-1133">Transmembrane helix</keyword>
<keyword evidence="1" id="KW-0472">Membrane</keyword>
<evidence type="ECO:0000256" key="1">
    <source>
        <dbReference type="SAM" id="Phobius"/>
    </source>
</evidence>